<dbReference type="Pfam" id="PF00132">
    <property type="entry name" value="Hexapep"/>
    <property type="match status" value="1"/>
</dbReference>
<dbReference type="Pfam" id="PF14602">
    <property type="entry name" value="Hexapep_2"/>
    <property type="match status" value="1"/>
</dbReference>
<dbReference type="AlphaFoldDB" id="A0A419DEY9"/>
<name>A0A419DEY9_9BACT</name>
<organism evidence="3 4">
    <name type="scientific">candidate division WS5 bacterium</name>
    <dbReference type="NCBI Taxonomy" id="2093353"/>
    <lineage>
        <taxon>Bacteria</taxon>
        <taxon>candidate division WS5</taxon>
    </lineage>
</organism>
<accession>A0A419DEY9</accession>
<proteinExistence type="predicted"/>
<dbReference type="SUPFAM" id="SSF51161">
    <property type="entry name" value="Trimeric LpxA-like enzymes"/>
    <property type="match status" value="1"/>
</dbReference>
<gene>
    <name evidence="3" type="ORF">C4544_02095</name>
</gene>
<evidence type="ECO:0000313" key="3">
    <source>
        <dbReference type="EMBL" id="RJO61669.1"/>
    </source>
</evidence>
<dbReference type="InterPro" id="IPR001451">
    <property type="entry name" value="Hexapep"/>
</dbReference>
<dbReference type="InterPro" id="IPR051159">
    <property type="entry name" value="Hexapeptide_acetyltransf"/>
</dbReference>
<reference evidence="3 4" key="1">
    <citation type="journal article" date="2017" name="ISME J.">
        <title>Energy and carbon metabolisms in a deep terrestrial subsurface fluid microbial community.</title>
        <authorList>
            <person name="Momper L."/>
            <person name="Jungbluth S.P."/>
            <person name="Lee M.D."/>
            <person name="Amend J.P."/>
        </authorList>
    </citation>
    <scope>NUCLEOTIDE SEQUENCE [LARGE SCALE GENOMIC DNA]</scope>
    <source>
        <strain evidence="3">SURF_29</strain>
    </source>
</reference>
<dbReference type="Gene3D" id="2.160.10.10">
    <property type="entry name" value="Hexapeptide repeat proteins"/>
    <property type="match status" value="1"/>
</dbReference>
<dbReference type="Proteomes" id="UP000285655">
    <property type="component" value="Unassembled WGS sequence"/>
</dbReference>
<keyword evidence="3" id="KW-0012">Acyltransferase</keyword>
<dbReference type="PANTHER" id="PTHR23416">
    <property type="entry name" value="SIALIC ACID SYNTHASE-RELATED"/>
    <property type="match status" value="1"/>
</dbReference>
<dbReference type="EMBL" id="QZJW01000014">
    <property type="protein sequence ID" value="RJO61669.1"/>
    <property type="molecule type" value="Genomic_DNA"/>
</dbReference>
<evidence type="ECO:0000313" key="4">
    <source>
        <dbReference type="Proteomes" id="UP000285655"/>
    </source>
</evidence>
<keyword evidence="2" id="KW-0677">Repeat</keyword>
<dbReference type="PROSITE" id="PS00101">
    <property type="entry name" value="HEXAPEP_TRANSFERASES"/>
    <property type="match status" value="1"/>
</dbReference>
<dbReference type="PANTHER" id="PTHR23416:SF78">
    <property type="entry name" value="LIPOPOLYSACCHARIDE BIOSYNTHESIS O-ACETYL TRANSFERASE WBBJ-RELATED"/>
    <property type="match status" value="1"/>
</dbReference>
<protein>
    <submittedName>
        <fullName evidence="3">Acyltransferase</fullName>
    </submittedName>
</protein>
<dbReference type="GO" id="GO:0016746">
    <property type="term" value="F:acyltransferase activity"/>
    <property type="evidence" value="ECO:0007669"/>
    <property type="project" value="UniProtKB-KW"/>
</dbReference>
<evidence type="ECO:0000256" key="1">
    <source>
        <dbReference type="ARBA" id="ARBA00022679"/>
    </source>
</evidence>
<dbReference type="InterPro" id="IPR018357">
    <property type="entry name" value="Hexapep_transf_CS"/>
</dbReference>
<evidence type="ECO:0000256" key="2">
    <source>
        <dbReference type="ARBA" id="ARBA00022737"/>
    </source>
</evidence>
<sequence>MNDFQGIWINRFLRKWESTLTFVYNKTVRVYGKIHNVEIGHRCCFMGMPLFRRAEHSFINIGTDCNFRSLRRWTGQVGLTRPCTIQTLRAGARLIIGNHCGFSSTAVSAAESIEIGENVLCGANVIVTDTDWHCVNPEHRIDHIPPSAPVFIKNNVWLGMNVIILKGVTIGENTVVAAGSIVTKDLPEGVVAAGHPAKIVRHL</sequence>
<keyword evidence="1 3" id="KW-0808">Transferase</keyword>
<comment type="caution">
    <text evidence="3">The sequence shown here is derived from an EMBL/GenBank/DDBJ whole genome shotgun (WGS) entry which is preliminary data.</text>
</comment>
<dbReference type="CDD" id="cd04647">
    <property type="entry name" value="LbH_MAT_like"/>
    <property type="match status" value="1"/>
</dbReference>
<dbReference type="InterPro" id="IPR011004">
    <property type="entry name" value="Trimer_LpxA-like_sf"/>
</dbReference>